<name>A0AAI8TWA2_MYCME</name>
<protein>
    <recommendedName>
        <fullName evidence="6">Transmembrane protein</fullName>
    </recommendedName>
</protein>
<dbReference type="Proteomes" id="UP000465622">
    <property type="component" value="Chromosome"/>
</dbReference>
<evidence type="ECO:0000256" key="1">
    <source>
        <dbReference type="SAM" id="Phobius"/>
    </source>
</evidence>
<keyword evidence="1" id="KW-0812">Transmembrane</keyword>
<sequence length="75" mass="7595">MTGRAAVQLVVAVAAAVGCVLSWLAARTTIEVAPVLPDEPVTTAVTYSAPLLALSLLLAAVSGVLVVLAVARTRR</sequence>
<organism evidence="3 5">
    <name type="scientific">Mycolicibacterium mageritense</name>
    <name type="common">Mycobacterium mageritense</name>
    <dbReference type="NCBI Taxonomy" id="53462"/>
    <lineage>
        <taxon>Bacteria</taxon>
        <taxon>Bacillati</taxon>
        <taxon>Actinomycetota</taxon>
        <taxon>Actinomycetes</taxon>
        <taxon>Mycobacteriales</taxon>
        <taxon>Mycobacteriaceae</taxon>
        <taxon>Mycolicibacterium</taxon>
    </lineage>
</organism>
<feature type="transmembrane region" description="Helical" evidence="1">
    <location>
        <begin position="50"/>
        <end position="71"/>
    </location>
</feature>
<keyword evidence="1" id="KW-1133">Transmembrane helix</keyword>
<reference evidence="3" key="3">
    <citation type="submission" date="2023-03" db="EMBL/GenBank/DDBJ databases">
        <title>Draft genome sequence of a Mycolicibacterium mageritense strain H4_3_1 isolated from a hybrid biological-inorganic system reactor.</title>
        <authorList>
            <person name="Feng X."/>
            <person name="Kazama D."/>
            <person name="Sato K."/>
            <person name="Kobayashi H."/>
        </authorList>
    </citation>
    <scope>NUCLEOTIDE SEQUENCE</scope>
    <source>
        <strain evidence="3">H4_3_1</strain>
    </source>
</reference>
<evidence type="ECO:0000313" key="3">
    <source>
        <dbReference type="EMBL" id="BDY29556.1"/>
    </source>
</evidence>
<keyword evidence="1" id="KW-0472">Membrane</keyword>
<evidence type="ECO:0000313" key="4">
    <source>
        <dbReference type="Proteomes" id="UP000465622"/>
    </source>
</evidence>
<evidence type="ECO:0000313" key="5">
    <source>
        <dbReference type="Proteomes" id="UP001241092"/>
    </source>
</evidence>
<reference evidence="2 4" key="1">
    <citation type="journal article" date="2019" name="Emerg. Microbes Infect.">
        <title>Comprehensive subspecies identification of 175 nontuberculous mycobacteria species based on 7547 genomic profiles.</title>
        <authorList>
            <person name="Matsumoto Y."/>
            <person name="Kinjo T."/>
            <person name="Motooka D."/>
            <person name="Nabeya D."/>
            <person name="Jung N."/>
            <person name="Uechi K."/>
            <person name="Horii T."/>
            <person name="Iida T."/>
            <person name="Fujita J."/>
            <person name="Nakamura S."/>
        </authorList>
    </citation>
    <scope>NUCLEOTIDE SEQUENCE [LARGE SCALE GENOMIC DNA]</scope>
    <source>
        <strain evidence="2 4">JCM 12375</strain>
    </source>
</reference>
<gene>
    <name evidence="3" type="ORF">hbim_03494</name>
    <name evidence="2" type="ORF">MMAGJ_38690</name>
</gene>
<proteinExistence type="predicted"/>
<keyword evidence="4" id="KW-1185">Reference proteome</keyword>
<dbReference type="PROSITE" id="PS51257">
    <property type="entry name" value="PROKAR_LIPOPROTEIN"/>
    <property type="match status" value="1"/>
</dbReference>
<reference evidence="2" key="2">
    <citation type="submission" date="2020-02" db="EMBL/GenBank/DDBJ databases">
        <authorList>
            <person name="Matsumoto Y."/>
            <person name="Motooka D."/>
            <person name="Nakamura S."/>
        </authorList>
    </citation>
    <scope>NUCLEOTIDE SEQUENCE</scope>
    <source>
        <strain evidence="2">JCM 12375</strain>
    </source>
</reference>
<dbReference type="AlphaFoldDB" id="A0AAI8TWA2"/>
<dbReference type="EMBL" id="AP022567">
    <property type="protein sequence ID" value="BBX34587.1"/>
    <property type="molecule type" value="Genomic_DNA"/>
</dbReference>
<dbReference type="RefSeq" id="WP_036429541.1">
    <property type="nucleotide sequence ID" value="NZ_AP022567.1"/>
</dbReference>
<evidence type="ECO:0000313" key="2">
    <source>
        <dbReference type="EMBL" id="BBX34587.1"/>
    </source>
</evidence>
<dbReference type="EMBL" id="AP027452">
    <property type="protein sequence ID" value="BDY29556.1"/>
    <property type="molecule type" value="Genomic_DNA"/>
</dbReference>
<accession>A0AAI8TWA2</accession>
<evidence type="ECO:0008006" key="6">
    <source>
        <dbReference type="Google" id="ProtNLM"/>
    </source>
</evidence>
<dbReference type="Proteomes" id="UP001241092">
    <property type="component" value="Chromosome"/>
</dbReference>